<dbReference type="GO" id="GO:0004672">
    <property type="term" value="F:protein kinase activity"/>
    <property type="evidence" value="ECO:0000318"/>
    <property type="project" value="GO_Central"/>
</dbReference>
<dbReference type="Pfam" id="PF00069">
    <property type="entry name" value="Pkinase"/>
    <property type="match status" value="1"/>
</dbReference>
<protein>
    <submittedName>
        <fullName evidence="2">TKL family protein kinase</fullName>
    </submittedName>
</protein>
<dbReference type="PRINTS" id="PR00109">
    <property type="entry name" value="TYRKINASE"/>
</dbReference>
<evidence type="ECO:0000313" key="3">
    <source>
        <dbReference type="Proteomes" id="UP000001542"/>
    </source>
</evidence>
<dbReference type="GO" id="GO:0007165">
    <property type="term" value="P:signal transduction"/>
    <property type="evidence" value="ECO:0000318"/>
    <property type="project" value="GO_Central"/>
</dbReference>
<dbReference type="InterPro" id="IPR011009">
    <property type="entry name" value="Kinase-like_dom_sf"/>
</dbReference>
<dbReference type="AlphaFoldDB" id="A2DMG4"/>
<dbReference type="InterPro" id="IPR001245">
    <property type="entry name" value="Ser-Thr/Tyr_kinase_cat_dom"/>
</dbReference>
<proteinExistence type="predicted"/>
<dbReference type="InterPro" id="IPR016024">
    <property type="entry name" value="ARM-type_fold"/>
</dbReference>
<dbReference type="SUPFAM" id="SSF48371">
    <property type="entry name" value="ARM repeat"/>
    <property type="match status" value="1"/>
</dbReference>
<name>A2DMG4_TRIV3</name>
<reference evidence="2" key="2">
    <citation type="journal article" date="2007" name="Science">
        <title>Draft genome sequence of the sexually transmitted pathogen Trichomonas vaginalis.</title>
        <authorList>
            <person name="Carlton J.M."/>
            <person name="Hirt R.P."/>
            <person name="Silva J.C."/>
            <person name="Delcher A.L."/>
            <person name="Schatz M."/>
            <person name="Zhao Q."/>
            <person name="Wortman J.R."/>
            <person name="Bidwell S.L."/>
            <person name="Alsmark U.C.M."/>
            <person name="Besteiro S."/>
            <person name="Sicheritz-Ponten T."/>
            <person name="Noel C.J."/>
            <person name="Dacks J.B."/>
            <person name="Foster P.G."/>
            <person name="Simillion C."/>
            <person name="Van de Peer Y."/>
            <person name="Miranda-Saavedra D."/>
            <person name="Barton G.J."/>
            <person name="Westrop G.D."/>
            <person name="Mueller S."/>
            <person name="Dessi D."/>
            <person name="Fiori P.L."/>
            <person name="Ren Q."/>
            <person name="Paulsen I."/>
            <person name="Zhang H."/>
            <person name="Bastida-Corcuera F.D."/>
            <person name="Simoes-Barbosa A."/>
            <person name="Brown M.T."/>
            <person name="Hayes R.D."/>
            <person name="Mukherjee M."/>
            <person name="Okumura C.Y."/>
            <person name="Schneider R."/>
            <person name="Smith A.J."/>
            <person name="Vanacova S."/>
            <person name="Villalvazo M."/>
            <person name="Haas B.J."/>
            <person name="Pertea M."/>
            <person name="Feldblyum T.V."/>
            <person name="Utterback T.R."/>
            <person name="Shu C.L."/>
            <person name="Osoegawa K."/>
            <person name="de Jong P.J."/>
            <person name="Hrdy I."/>
            <person name="Horvathova L."/>
            <person name="Zubacova Z."/>
            <person name="Dolezal P."/>
            <person name="Malik S.B."/>
            <person name="Logsdon J.M. Jr."/>
            <person name="Henze K."/>
            <person name="Gupta A."/>
            <person name="Wang C.C."/>
            <person name="Dunne R.L."/>
            <person name="Upcroft J.A."/>
            <person name="Upcroft P."/>
            <person name="White O."/>
            <person name="Salzberg S.L."/>
            <person name="Tang P."/>
            <person name="Chiu C.-H."/>
            <person name="Lee Y.-S."/>
            <person name="Embley T.M."/>
            <person name="Coombs G.H."/>
            <person name="Mottram J.C."/>
            <person name="Tachezy J."/>
            <person name="Fraser-Liggett C.M."/>
            <person name="Johnson P.J."/>
        </authorList>
    </citation>
    <scope>NUCLEOTIDE SEQUENCE [LARGE SCALE GENOMIC DNA]</scope>
    <source>
        <strain evidence="2">G3</strain>
    </source>
</reference>
<dbReference type="VEuPathDB" id="TrichDB:TVAGG3_0336900"/>
<dbReference type="InterPro" id="IPR050167">
    <property type="entry name" value="Ser_Thr_protein_kinase"/>
</dbReference>
<dbReference type="SMR" id="A2DMG4"/>
<organism evidence="2 3">
    <name type="scientific">Trichomonas vaginalis (strain ATCC PRA-98 / G3)</name>
    <dbReference type="NCBI Taxonomy" id="412133"/>
    <lineage>
        <taxon>Eukaryota</taxon>
        <taxon>Metamonada</taxon>
        <taxon>Parabasalia</taxon>
        <taxon>Trichomonadida</taxon>
        <taxon>Trichomonadidae</taxon>
        <taxon>Trichomonas</taxon>
    </lineage>
</organism>
<dbReference type="PROSITE" id="PS50011">
    <property type="entry name" value="PROTEIN_KINASE_DOM"/>
    <property type="match status" value="1"/>
</dbReference>
<sequence>MLNNSDELERIKSEFSKYIIDANSLKKTKLIGKGGYAEVWLVTDEEGNSKGALKQLYSECITEKDIVNFTREVQTLAASNHPFFVKFLGFSPQFPLSILTEYIPNGSLFKLMRSESKSKILTGSKKTVIAMGVANAMHFLHLQGIIHRDLKSMNVLLDSKYYPRICDFGIARIYRETPQIMTVNIGTPHWMAPEALNGEKYGFPFDVYSYGMLLYELLTEKIPWENVNQEVVMRLVMIEGKRPQIPQKTPQQLKDLIEKCWAQNPDERPTFEYIYEQFASGNVSYPNAKQEDIDELKEFLENNGFMIQHKEKRVKKVKLVRNSTSEVLYEFSDLTTNNPKIQTTLKKALSNLNDQNCKLFWKQISPLLSPNVPRTTQLFVINNIPEAITTKAIAREAIAAGIHKLVDYCDFEAQNSALTLYHRLFTFFPEGINSSFHSEMDQIIANDIKSALILLQLYSQGFKDNKDPWDILDILLTSEKKFLKSDYATEYIETLYYLCSTHKDYAKARLENCADVFFETAETASKMSTSVQALNSIVSLSICAHSKLSVQRLTELLKDENCANPTVTFLLHCPTVEANPEIILALFKTAQRGNENAIFVLCTIAEKFDYARIISRDLSWIIDPLPTILSTLRLFLVMFRHKDLREKLLLNSNLTRMFSKLLHEKDQTSAIIIVQLIILYPNPSKDLIQKLKKNKVLKRLLDLCVASNNIEVLKSMVHLVSFLSEFGDSSEYLIAIPKLWDIVKTSSSITLDAIVTIVNLSKYQLCALKCKELGMIQFFKEISSDPSYTEISATFIANIAAADIDK</sequence>
<reference evidence="2" key="1">
    <citation type="submission" date="2006-10" db="EMBL/GenBank/DDBJ databases">
        <authorList>
            <person name="Amadeo P."/>
            <person name="Zhao Q."/>
            <person name="Wortman J."/>
            <person name="Fraser-Liggett C."/>
            <person name="Carlton J."/>
        </authorList>
    </citation>
    <scope>NUCLEOTIDE SEQUENCE</scope>
    <source>
        <strain evidence="2">G3</strain>
    </source>
</reference>
<dbReference type="PANTHER" id="PTHR23257:SF958">
    <property type="entry name" value="SERINE_THREONINE-PROTEIN KINASE WNK4"/>
    <property type="match status" value="1"/>
</dbReference>
<dbReference type="InParanoid" id="A2DMG4"/>
<keyword evidence="2" id="KW-0808">Transferase</keyword>
<feature type="domain" description="Protein kinase" evidence="1">
    <location>
        <begin position="25"/>
        <end position="288"/>
    </location>
</feature>
<keyword evidence="2" id="KW-0418">Kinase</keyword>
<dbReference type="Proteomes" id="UP000001542">
    <property type="component" value="Unassembled WGS sequence"/>
</dbReference>
<dbReference type="KEGG" id="tva:5463897"/>
<dbReference type="SUPFAM" id="SSF56112">
    <property type="entry name" value="Protein kinase-like (PK-like)"/>
    <property type="match status" value="1"/>
</dbReference>
<dbReference type="PANTHER" id="PTHR23257">
    <property type="entry name" value="SERINE-THREONINE PROTEIN KINASE"/>
    <property type="match status" value="1"/>
</dbReference>
<dbReference type="CDD" id="cd13999">
    <property type="entry name" value="STKc_MAP3K-like"/>
    <property type="match status" value="1"/>
</dbReference>
<dbReference type="STRING" id="5722.A2DMG4"/>
<dbReference type="RefSeq" id="XP_001579377.1">
    <property type="nucleotide sequence ID" value="XM_001579327.1"/>
</dbReference>
<dbReference type="eggNOG" id="KOG0192">
    <property type="taxonomic scope" value="Eukaryota"/>
</dbReference>
<keyword evidence="3" id="KW-1185">Reference proteome</keyword>
<dbReference type="Gene3D" id="1.10.510.10">
    <property type="entry name" value="Transferase(Phosphotransferase) domain 1"/>
    <property type="match status" value="1"/>
</dbReference>
<dbReference type="GO" id="GO:0005524">
    <property type="term" value="F:ATP binding"/>
    <property type="evidence" value="ECO:0007669"/>
    <property type="project" value="InterPro"/>
</dbReference>
<dbReference type="GO" id="GO:0005737">
    <property type="term" value="C:cytoplasm"/>
    <property type="evidence" value="ECO:0000318"/>
    <property type="project" value="GO_Central"/>
</dbReference>
<dbReference type="OrthoDB" id="122279at2759"/>
<dbReference type="VEuPathDB" id="TrichDB:TVAG_045930"/>
<dbReference type="SMART" id="SM00220">
    <property type="entry name" value="S_TKc"/>
    <property type="match status" value="1"/>
</dbReference>
<evidence type="ECO:0000313" key="2">
    <source>
        <dbReference type="EMBL" id="EAY18391.1"/>
    </source>
</evidence>
<dbReference type="InterPro" id="IPR008271">
    <property type="entry name" value="Ser/Thr_kinase_AS"/>
</dbReference>
<gene>
    <name evidence="2" type="ORF">TVAG_045930</name>
</gene>
<dbReference type="InterPro" id="IPR000719">
    <property type="entry name" value="Prot_kinase_dom"/>
</dbReference>
<dbReference type="EMBL" id="DS113219">
    <property type="protein sequence ID" value="EAY18391.1"/>
    <property type="molecule type" value="Genomic_DNA"/>
</dbReference>
<accession>A2DMG4</accession>
<evidence type="ECO:0000259" key="1">
    <source>
        <dbReference type="PROSITE" id="PS50011"/>
    </source>
</evidence>
<dbReference type="PROSITE" id="PS00108">
    <property type="entry name" value="PROTEIN_KINASE_ST"/>
    <property type="match status" value="1"/>
</dbReference>